<accession>A0ABR2L6V9</accession>
<dbReference type="Gene3D" id="1.25.40.90">
    <property type="match status" value="1"/>
</dbReference>
<dbReference type="EMBL" id="JAPFFF010000001">
    <property type="protein sequence ID" value="KAK8898741.1"/>
    <property type="molecule type" value="Genomic_DNA"/>
</dbReference>
<evidence type="ECO:0000313" key="2">
    <source>
        <dbReference type="Proteomes" id="UP001470230"/>
    </source>
</evidence>
<sequence length="270" mass="31234">MFVTTPPGDEWHWIRDIHNSYHKWTQQSLASWLTKATKDNSKPPKAKHVRRILIASLRDPCVTPLFVAQYFLDERPWRDDARISAKCLYIMLVLLQYREELASQFEVSRFTDKVVAYWDGKFPEEKQQISTAISLRIGSIIHSKLIFHQNHPEVEGNFAIKGERNFDKIIPDLRKHLKTVEYETMGVEAAVSSSESFTATVLWQPMVDETVSAYRLLKSIDKSSESNIILGDCEKLIQKLPDYPFIATTVIFPLPGENITIPRERFPKNI</sequence>
<dbReference type="GO" id="GO:0016301">
    <property type="term" value="F:kinase activity"/>
    <property type="evidence" value="ECO:0007669"/>
    <property type="project" value="UniProtKB-KW"/>
</dbReference>
<dbReference type="SUPFAM" id="SSF48464">
    <property type="entry name" value="ENTH/VHS domain"/>
    <property type="match status" value="1"/>
</dbReference>
<comment type="caution">
    <text evidence="1">The sequence shown here is derived from an EMBL/GenBank/DDBJ whole genome shotgun (WGS) entry which is preliminary data.</text>
</comment>
<reference evidence="1 2" key="1">
    <citation type="submission" date="2024-04" db="EMBL/GenBank/DDBJ databases">
        <title>Tritrichomonas musculus Genome.</title>
        <authorList>
            <person name="Alves-Ferreira E."/>
            <person name="Grigg M."/>
            <person name="Lorenzi H."/>
            <person name="Galac M."/>
        </authorList>
    </citation>
    <scope>NUCLEOTIDE SEQUENCE [LARGE SCALE GENOMIC DNA]</scope>
    <source>
        <strain evidence="1 2">EAF2021</strain>
    </source>
</reference>
<keyword evidence="2" id="KW-1185">Reference proteome</keyword>
<name>A0ABR2L6V9_9EUKA</name>
<proteinExistence type="predicted"/>
<organism evidence="1 2">
    <name type="scientific">Tritrichomonas musculus</name>
    <dbReference type="NCBI Taxonomy" id="1915356"/>
    <lineage>
        <taxon>Eukaryota</taxon>
        <taxon>Metamonada</taxon>
        <taxon>Parabasalia</taxon>
        <taxon>Tritrichomonadida</taxon>
        <taxon>Tritrichomonadidae</taxon>
        <taxon>Tritrichomonas</taxon>
    </lineage>
</organism>
<keyword evidence="1" id="KW-0808">Transferase</keyword>
<protein>
    <submittedName>
        <fullName evidence="1">BMP-2-inducible protein kinase</fullName>
    </submittedName>
</protein>
<gene>
    <name evidence="1" type="ORF">M9Y10_001033</name>
</gene>
<dbReference type="Proteomes" id="UP001470230">
    <property type="component" value="Unassembled WGS sequence"/>
</dbReference>
<keyword evidence="1" id="KW-0418">Kinase</keyword>
<evidence type="ECO:0000313" key="1">
    <source>
        <dbReference type="EMBL" id="KAK8898741.1"/>
    </source>
</evidence>
<dbReference type="InterPro" id="IPR008942">
    <property type="entry name" value="ENTH_VHS"/>
</dbReference>